<reference evidence="7 8" key="1">
    <citation type="journal article" date="2014" name="Nat. Commun.">
        <title>Molecular traces of alternative social organization in a termite genome.</title>
        <authorList>
            <person name="Terrapon N."/>
            <person name="Li C."/>
            <person name="Robertson H.M."/>
            <person name="Ji L."/>
            <person name="Meng X."/>
            <person name="Booth W."/>
            <person name="Chen Z."/>
            <person name="Childers C.P."/>
            <person name="Glastad K.M."/>
            <person name="Gokhale K."/>
            <person name="Gowin J."/>
            <person name="Gronenberg W."/>
            <person name="Hermansen R.A."/>
            <person name="Hu H."/>
            <person name="Hunt B.G."/>
            <person name="Huylmans A.K."/>
            <person name="Khalil S.M."/>
            <person name="Mitchell R.D."/>
            <person name="Munoz-Torres M.C."/>
            <person name="Mustard J.A."/>
            <person name="Pan H."/>
            <person name="Reese J.T."/>
            <person name="Scharf M.E."/>
            <person name="Sun F."/>
            <person name="Vogel H."/>
            <person name="Xiao J."/>
            <person name="Yang W."/>
            <person name="Yang Z."/>
            <person name="Yang Z."/>
            <person name="Zhou J."/>
            <person name="Zhu J."/>
            <person name="Brent C.S."/>
            <person name="Elsik C.G."/>
            <person name="Goodisman M.A."/>
            <person name="Liberles D.A."/>
            <person name="Roe R.M."/>
            <person name="Vargo E.L."/>
            <person name="Vilcinskas A."/>
            <person name="Wang J."/>
            <person name="Bornberg-Bauer E."/>
            <person name="Korb J."/>
            <person name="Zhang G."/>
            <person name="Liebig J."/>
        </authorList>
    </citation>
    <scope>NUCLEOTIDE SEQUENCE [LARGE SCALE GENOMIC DNA]</scope>
    <source>
        <tissue evidence="7">Whole organism</tissue>
    </source>
</reference>
<proteinExistence type="inferred from homology"/>
<accession>A0A067QYR5</accession>
<evidence type="ECO:0000313" key="7">
    <source>
        <dbReference type="EMBL" id="KDR10119.1"/>
    </source>
</evidence>
<keyword evidence="4" id="KW-0067">ATP-binding</keyword>
<dbReference type="STRING" id="136037.A0A067QYR5"/>
<keyword evidence="3 4" id="KW-0418">Kinase</keyword>
<dbReference type="InterPro" id="IPR043129">
    <property type="entry name" value="ATPase_NBD"/>
</dbReference>
<sequence>MSTCDESTYLGFDFSTQQLKAVVVNNNLNILQETVVQYDSDLPEFRTTSGVTVHKDGHTVTVPVLMLVKALDILLDRLKIAGVDFSKVAALSGTAQQHGSVYWQKGAYEKLQSLQPNRFLHDQLRNAFSLADSPTWQDSSTRMQCQELENVVGGPQKLAEITGSRAYERFTGPQIMNMYQTKRAVYNNTERISLISSFACSLFLGNYAPIDYADASGMNLMDLQTKEWSPEILQAVAPDVEAKLGTPVPSYTNIGPVSKFYVERFGFNPECRVIAFTGDNPASLIGMCLKKDDIAVSLGTSDTLFLCLSQPKVILDGHILSSPVDKDAYMVLLCFKNGSLTRERIRDTCAEGSWKLFNELLNSTPRGDFGNMGLYYDTQEIIPFVKGDYRRNKANVEVPRFSGKEIEVRAVVEGQFLAKRAHAEDLGFTLSKNTRILATGGASNNLDILQVLADVFNSSVYTLEASNSAMLGAAYQAKYGLMHQDISFADMTQNLPAPRLACTPSKDATEIYTPMVERYRAFIKTITNQG</sequence>
<protein>
    <recommendedName>
        <fullName evidence="4">Xylulose kinase</fullName>
        <ecNumber evidence="4">2.7.1.17</ecNumber>
    </recommendedName>
</protein>
<dbReference type="Gene3D" id="3.30.420.40">
    <property type="match status" value="2"/>
</dbReference>
<dbReference type="AlphaFoldDB" id="A0A067QYR5"/>
<dbReference type="EMBL" id="KK853184">
    <property type="protein sequence ID" value="KDR10119.1"/>
    <property type="molecule type" value="Genomic_DNA"/>
</dbReference>
<dbReference type="InterPro" id="IPR018484">
    <property type="entry name" value="FGGY_N"/>
</dbReference>
<keyword evidence="4" id="KW-0119">Carbohydrate metabolism</keyword>
<dbReference type="GO" id="GO:0004856">
    <property type="term" value="F:D-xylulokinase activity"/>
    <property type="evidence" value="ECO:0007669"/>
    <property type="project" value="UniProtKB-UniRule"/>
</dbReference>
<dbReference type="PIRSF" id="PIRSF000538">
    <property type="entry name" value="GlpK"/>
    <property type="match status" value="1"/>
</dbReference>
<dbReference type="FunFam" id="3.30.420.40:FF:000118">
    <property type="entry name" value="Xylulose kinase 2"/>
    <property type="match status" value="1"/>
</dbReference>
<evidence type="ECO:0000256" key="3">
    <source>
        <dbReference type="ARBA" id="ARBA00022777"/>
    </source>
</evidence>
<dbReference type="OMA" id="NSCALGG"/>
<comment type="function">
    <text evidence="4">Phosphorylates D-xylulose to produce D-xylulose 5-phosphate, a molecule that may play an important role in the regulation of glucose metabolism and lipogenesis.</text>
</comment>
<name>A0A067QYR5_ZOONE</name>
<dbReference type="InterPro" id="IPR018485">
    <property type="entry name" value="FGGY_C"/>
</dbReference>
<dbReference type="SUPFAM" id="SSF53067">
    <property type="entry name" value="Actin-like ATPase domain"/>
    <property type="match status" value="2"/>
</dbReference>
<dbReference type="eggNOG" id="KOG2531">
    <property type="taxonomic scope" value="Eukaryota"/>
</dbReference>
<keyword evidence="4" id="KW-0547">Nucleotide-binding</keyword>
<organism evidence="7 8">
    <name type="scientific">Zootermopsis nevadensis</name>
    <name type="common">Dampwood termite</name>
    <dbReference type="NCBI Taxonomy" id="136037"/>
    <lineage>
        <taxon>Eukaryota</taxon>
        <taxon>Metazoa</taxon>
        <taxon>Ecdysozoa</taxon>
        <taxon>Arthropoda</taxon>
        <taxon>Hexapoda</taxon>
        <taxon>Insecta</taxon>
        <taxon>Pterygota</taxon>
        <taxon>Neoptera</taxon>
        <taxon>Polyneoptera</taxon>
        <taxon>Dictyoptera</taxon>
        <taxon>Blattodea</taxon>
        <taxon>Blattoidea</taxon>
        <taxon>Termitoidae</taxon>
        <taxon>Termopsidae</taxon>
        <taxon>Zootermopsis</taxon>
    </lineage>
</organism>
<dbReference type="PANTHER" id="PTHR10196">
    <property type="entry name" value="SUGAR KINASE"/>
    <property type="match status" value="1"/>
</dbReference>
<dbReference type="FunCoup" id="A0A067QYR5">
    <property type="interactions" value="352"/>
</dbReference>
<evidence type="ECO:0000256" key="1">
    <source>
        <dbReference type="ARBA" id="ARBA00009156"/>
    </source>
</evidence>
<dbReference type="InterPro" id="IPR000577">
    <property type="entry name" value="Carb_kinase_FGGY"/>
</dbReference>
<feature type="domain" description="Carbohydrate kinase FGGY N-terminal" evidence="5">
    <location>
        <begin position="134"/>
        <end position="286"/>
    </location>
</feature>
<keyword evidence="2 4" id="KW-0808">Transferase</keyword>
<dbReference type="GO" id="GO:0042732">
    <property type="term" value="P:D-xylose metabolic process"/>
    <property type="evidence" value="ECO:0007669"/>
    <property type="project" value="UniProtKB-UniRule"/>
</dbReference>
<dbReference type="EC" id="2.7.1.17" evidence="4"/>
<dbReference type="GO" id="GO:0005524">
    <property type="term" value="F:ATP binding"/>
    <property type="evidence" value="ECO:0007669"/>
    <property type="project" value="UniProtKB-KW"/>
</dbReference>
<gene>
    <name evidence="7" type="ORF">L798_00189</name>
</gene>
<keyword evidence="4" id="KW-0859">Xylose metabolism</keyword>
<evidence type="ECO:0000313" key="8">
    <source>
        <dbReference type="Proteomes" id="UP000027135"/>
    </source>
</evidence>
<dbReference type="Pfam" id="PF00370">
    <property type="entry name" value="FGGY_N"/>
    <property type="match status" value="1"/>
</dbReference>
<feature type="domain" description="Carbohydrate kinase FGGY C-terminal" evidence="6">
    <location>
        <begin position="295"/>
        <end position="479"/>
    </location>
</feature>
<dbReference type="OrthoDB" id="1728974at2759"/>
<dbReference type="GO" id="GO:0005997">
    <property type="term" value="P:xylulose metabolic process"/>
    <property type="evidence" value="ECO:0007669"/>
    <property type="project" value="UniProtKB-UniRule"/>
</dbReference>
<dbReference type="Pfam" id="PF02782">
    <property type="entry name" value="FGGY_C"/>
    <property type="match status" value="1"/>
</dbReference>
<comment type="similarity">
    <text evidence="1 4">Belongs to the FGGY kinase family.</text>
</comment>
<evidence type="ECO:0000256" key="2">
    <source>
        <dbReference type="ARBA" id="ARBA00022679"/>
    </source>
</evidence>
<dbReference type="GO" id="GO:0005829">
    <property type="term" value="C:cytosol"/>
    <property type="evidence" value="ECO:0007669"/>
    <property type="project" value="TreeGrafter"/>
</dbReference>
<evidence type="ECO:0000256" key="4">
    <source>
        <dbReference type="RuleBase" id="RU367058"/>
    </source>
</evidence>
<evidence type="ECO:0000259" key="6">
    <source>
        <dbReference type="Pfam" id="PF02782"/>
    </source>
</evidence>
<dbReference type="Proteomes" id="UP000027135">
    <property type="component" value="Unassembled WGS sequence"/>
</dbReference>
<comment type="catalytic activity">
    <reaction evidence="4">
        <text>D-xylulose + ATP = D-xylulose 5-phosphate + ADP + H(+)</text>
        <dbReference type="Rhea" id="RHEA:10964"/>
        <dbReference type="ChEBI" id="CHEBI:15378"/>
        <dbReference type="ChEBI" id="CHEBI:17140"/>
        <dbReference type="ChEBI" id="CHEBI:30616"/>
        <dbReference type="ChEBI" id="CHEBI:57737"/>
        <dbReference type="ChEBI" id="CHEBI:456216"/>
        <dbReference type="EC" id="2.7.1.17"/>
    </reaction>
</comment>
<evidence type="ECO:0000259" key="5">
    <source>
        <dbReference type="Pfam" id="PF00370"/>
    </source>
</evidence>
<dbReference type="InParanoid" id="A0A067QYR5"/>
<dbReference type="CDD" id="cd07776">
    <property type="entry name" value="ASKHA_NBD_FGGY_SpXK-like"/>
    <property type="match status" value="1"/>
</dbReference>
<dbReference type="PANTHER" id="PTHR10196:SF57">
    <property type="entry name" value="XYLULOSE KINASE"/>
    <property type="match status" value="1"/>
</dbReference>
<dbReference type="InterPro" id="IPR042024">
    <property type="entry name" value="D-XK_euk"/>
</dbReference>
<keyword evidence="8" id="KW-1185">Reference proteome</keyword>